<evidence type="ECO:0000256" key="1">
    <source>
        <dbReference type="SAM" id="MobiDB-lite"/>
    </source>
</evidence>
<proteinExistence type="predicted"/>
<dbReference type="InterPro" id="IPR009731">
    <property type="entry name" value="P-like"/>
</dbReference>
<dbReference type="KEGG" id="pmak:PMPD1_2490"/>
<dbReference type="AlphaFoldDB" id="A0A6M8UKM8"/>
<dbReference type="Proteomes" id="UP000505325">
    <property type="component" value="Chromosome"/>
</dbReference>
<dbReference type="Pfam" id="PF06992">
    <property type="entry name" value="Phage_lambda_P"/>
    <property type="match status" value="1"/>
</dbReference>
<reference evidence="2 3" key="1">
    <citation type="submission" date="2020-06" db="EMBL/GenBank/DDBJ databases">
        <title>Genome sequence of Paramixta manurensis strain PD-1.</title>
        <authorList>
            <person name="Lee C.W."/>
            <person name="Kim J."/>
        </authorList>
    </citation>
    <scope>NUCLEOTIDE SEQUENCE [LARGE SCALE GENOMIC DNA]</scope>
    <source>
        <strain evidence="2 3">PD-1</strain>
    </source>
</reference>
<feature type="region of interest" description="Disordered" evidence="1">
    <location>
        <begin position="79"/>
        <end position="98"/>
    </location>
</feature>
<organism evidence="2 3">
    <name type="scientific">Paramixta manurensis</name>
    <dbReference type="NCBI Taxonomy" id="2740817"/>
    <lineage>
        <taxon>Bacteria</taxon>
        <taxon>Pseudomonadati</taxon>
        <taxon>Pseudomonadota</taxon>
        <taxon>Gammaproteobacteria</taxon>
        <taxon>Enterobacterales</taxon>
        <taxon>Erwiniaceae</taxon>
        <taxon>Paramixta</taxon>
    </lineage>
</organism>
<gene>
    <name evidence="2" type="ORF">PMPD1_2490</name>
</gene>
<evidence type="ECO:0000313" key="3">
    <source>
        <dbReference type="Proteomes" id="UP000505325"/>
    </source>
</evidence>
<dbReference type="EMBL" id="CP054212">
    <property type="protein sequence ID" value="QKJ87432.1"/>
    <property type="molecule type" value="Genomic_DNA"/>
</dbReference>
<evidence type="ECO:0000313" key="2">
    <source>
        <dbReference type="EMBL" id="QKJ87432.1"/>
    </source>
</evidence>
<sequence>MAEFERYCAGRMNYSDAAMFPWSAPVMYWIVTEMRRAMLQYNHGMAELRKVAETLLRQWGKKLQAGESIPAPVIRLEHKTRPETVGHEKGLTTPETNKKGREMLARIIQKNRQSRTNQ</sequence>
<keyword evidence="3" id="KW-1185">Reference proteome</keyword>
<accession>A0A6M8UKM8</accession>
<protein>
    <submittedName>
        <fullName evidence="2">DNA replication protein</fullName>
    </submittedName>
</protein>
<name>A0A6M8UKM8_9GAMM</name>
<dbReference type="GO" id="GO:0006270">
    <property type="term" value="P:DNA replication initiation"/>
    <property type="evidence" value="ECO:0007669"/>
    <property type="project" value="InterPro"/>
</dbReference>